<dbReference type="EMBL" id="JATAAI010000015">
    <property type="protein sequence ID" value="KAK1740674.1"/>
    <property type="molecule type" value="Genomic_DNA"/>
</dbReference>
<keyword evidence="16" id="KW-1185">Reference proteome</keyword>
<evidence type="ECO:0000256" key="3">
    <source>
        <dbReference type="ARBA" id="ARBA00005754"/>
    </source>
</evidence>
<comment type="similarity">
    <text evidence="11">Belongs to the phosphatase 2A regulatory subunit A family.</text>
</comment>
<evidence type="ECO:0000256" key="7">
    <source>
        <dbReference type="ARBA" id="ARBA00022737"/>
    </source>
</evidence>
<keyword evidence="10" id="KW-0539">Nucleus</keyword>
<evidence type="ECO:0000256" key="8">
    <source>
        <dbReference type="ARBA" id="ARBA00022801"/>
    </source>
</evidence>
<feature type="compositionally biased region" description="Low complexity" evidence="13">
    <location>
        <begin position="159"/>
        <end position="176"/>
    </location>
</feature>
<feature type="compositionally biased region" description="Polar residues" evidence="13">
    <location>
        <begin position="619"/>
        <end position="630"/>
    </location>
</feature>
<name>A0AAD8Y7Z0_9STRA</name>
<evidence type="ECO:0000313" key="15">
    <source>
        <dbReference type="EMBL" id="KAK1740674.1"/>
    </source>
</evidence>
<comment type="similarity">
    <text evidence="3">Belongs to the SF3B1 family.</text>
</comment>
<evidence type="ECO:0000256" key="1">
    <source>
        <dbReference type="ARBA" id="ARBA00004123"/>
    </source>
</evidence>
<keyword evidence="6" id="KW-0747">Spliceosome</keyword>
<dbReference type="FunFam" id="1.25.10.10:FF:000073">
    <property type="entry name" value="Splicing factor 3b, subunit 1"/>
    <property type="match status" value="1"/>
</dbReference>
<comment type="subcellular location">
    <subcellularLocation>
        <location evidence="1">Nucleus</location>
    </subcellularLocation>
</comment>
<accession>A0AAD8Y7Z0</accession>
<dbReference type="InterPro" id="IPR038737">
    <property type="entry name" value="SF3b_su1-like"/>
</dbReference>
<evidence type="ECO:0000256" key="9">
    <source>
        <dbReference type="ARBA" id="ARBA00023187"/>
    </source>
</evidence>
<keyword evidence="9" id="KW-0508">mRNA splicing</keyword>
<dbReference type="PROSITE" id="PS50600">
    <property type="entry name" value="ULP_PROTEASE"/>
    <property type="match status" value="1"/>
</dbReference>
<evidence type="ECO:0000256" key="2">
    <source>
        <dbReference type="ARBA" id="ARBA00005234"/>
    </source>
</evidence>
<dbReference type="Pfam" id="PF22646">
    <property type="entry name" value="PPP2R1A-like_HEAT"/>
    <property type="match status" value="1"/>
</dbReference>
<dbReference type="SUPFAM" id="SSF48371">
    <property type="entry name" value="ARM repeat"/>
    <property type="match status" value="1"/>
</dbReference>
<dbReference type="Gene3D" id="1.25.10.10">
    <property type="entry name" value="Leucine-rich Repeat Variant"/>
    <property type="match status" value="2"/>
</dbReference>
<dbReference type="FunFam" id="1.25.10.10:FF:000438">
    <property type="entry name" value="Splicing factor 3B subunit 1"/>
    <property type="match status" value="1"/>
</dbReference>
<dbReference type="SUPFAM" id="SSF54001">
    <property type="entry name" value="Cysteine proteinases"/>
    <property type="match status" value="1"/>
</dbReference>
<feature type="region of interest" description="Disordered" evidence="13">
    <location>
        <begin position="502"/>
        <end position="537"/>
    </location>
</feature>
<dbReference type="Proteomes" id="UP001224775">
    <property type="component" value="Unassembled WGS sequence"/>
</dbReference>
<evidence type="ECO:0000256" key="6">
    <source>
        <dbReference type="ARBA" id="ARBA00022728"/>
    </source>
</evidence>
<evidence type="ECO:0000256" key="11">
    <source>
        <dbReference type="ARBA" id="ARBA00038332"/>
    </source>
</evidence>
<dbReference type="GO" id="GO:0006508">
    <property type="term" value="P:proteolysis"/>
    <property type="evidence" value="ECO:0007669"/>
    <property type="project" value="UniProtKB-KW"/>
</dbReference>
<dbReference type="Gene3D" id="3.40.395.10">
    <property type="entry name" value="Adenoviral Proteinase, Chain A"/>
    <property type="match status" value="1"/>
</dbReference>
<proteinExistence type="inferred from homology"/>
<evidence type="ECO:0000259" key="14">
    <source>
        <dbReference type="PROSITE" id="PS50600"/>
    </source>
</evidence>
<dbReference type="GO" id="GO:0008234">
    <property type="term" value="F:cysteine-type peptidase activity"/>
    <property type="evidence" value="ECO:0007669"/>
    <property type="project" value="InterPro"/>
</dbReference>
<feature type="region of interest" description="Disordered" evidence="13">
    <location>
        <begin position="159"/>
        <end position="200"/>
    </location>
</feature>
<keyword evidence="8" id="KW-0378">Hydrolase</keyword>
<keyword evidence="7" id="KW-0677">Repeat</keyword>
<keyword evidence="4" id="KW-0507">mRNA processing</keyword>
<comment type="similarity">
    <text evidence="2">Belongs to the peptidase C48 family.</text>
</comment>
<dbReference type="InterPro" id="IPR011989">
    <property type="entry name" value="ARM-like"/>
</dbReference>
<evidence type="ECO:0000256" key="13">
    <source>
        <dbReference type="SAM" id="MobiDB-lite"/>
    </source>
</evidence>
<dbReference type="InterPro" id="IPR016024">
    <property type="entry name" value="ARM-type_fold"/>
</dbReference>
<feature type="domain" description="Ubiquitin-like protease family profile" evidence="14">
    <location>
        <begin position="247"/>
        <end position="414"/>
    </location>
</feature>
<dbReference type="InterPro" id="IPR003653">
    <property type="entry name" value="Peptidase_C48_C"/>
</dbReference>
<dbReference type="GO" id="GO:0003729">
    <property type="term" value="F:mRNA binding"/>
    <property type="evidence" value="ECO:0007669"/>
    <property type="project" value="InterPro"/>
</dbReference>
<evidence type="ECO:0000313" key="16">
    <source>
        <dbReference type="Proteomes" id="UP001224775"/>
    </source>
</evidence>
<dbReference type="InterPro" id="IPR021133">
    <property type="entry name" value="HEAT_type_2"/>
</dbReference>
<feature type="repeat" description="HEAT" evidence="12">
    <location>
        <begin position="1295"/>
        <end position="1333"/>
    </location>
</feature>
<reference evidence="15" key="1">
    <citation type="submission" date="2023-06" db="EMBL/GenBank/DDBJ databases">
        <title>Survivors Of The Sea: Transcriptome response of Skeletonema marinoi to long-term dormancy.</title>
        <authorList>
            <person name="Pinder M.I.M."/>
            <person name="Kourtchenko O."/>
            <person name="Robertson E.K."/>
            <person name="Larsson T."/>
            <person name="Maumus F."/>
            <person name="Osuna-Cruz C.M."/>
            <person name="Vancaester E."/>
            <person name="Stenow R."/>
            <person name="Vandepoele K."/>
            <person name="Ploug H."/>
            <person name="Bruchert V."/>
            <person name="Godhe A."/>
            <person name="Topel M."/>
        </authorList>
    </citation>
    <scope>NUCLEOTIDE SEQUENCE</scope>
    <source>
        <strain evidence="15">R05AC</strain>
    </source>
</reference>
<sequence length="1694" mass="187367">MRQVGHSLDKIGWRHVTEGKLSMALRSMQADYLRQSHTDVTIDNWMRGLIDQLLTLSHTQWLCRNLTKHHRTKGAKALATKEDIRKEIELQLDMGADSLPAESRCLLEISPHELFGMDTSKQQYWLNAVVAARSAAAYTTTTQTQLPRRPLTLRQTALPQRSLAASSTPVTASAPSNERPTKRRKSTQPRSGPTHPDILITSRSRSLLHDKLNVLHRNTADDLQGCSIVDLLRHPRSTNLDLSLGREKVSHRSFKTLNPAIWLTDEVINGFLLKVLHPTLRNSNCYFYSSFFFSKLLSTGTHGTNAPCYQFEEVKRWGSQLRRRNGILGLKELYVPINHQQGHWLFLRAQRYKSDHTVGLSRTEGRESAVLAIDAEIPRRCCKLTLKPHSLSETQESGLRSSCGLPVKIVHARLLHKDKGGRRWPQAQRLKAQLKEGRKALIMSNTTNQQPPPATDGGRGGLAFGIATTEEEDDNTNMMTSLPTLEEERKLLGMDDDIDEEADEGRATSSATATNKNGEEDTANVDPFNGQSGTGLINTRISDRESTYHARRHNRVIREDGMSYKEAMEAANIDRERSELIAEARKELIDESTGEFKTKLDANNDDTNGDGGNDENNHQGKQTNNQNQSAAAPRRRRRRWDAKEGDDNGGGSGNNNNIVTDGEHSVSTTNSKSRWDDDSTSGDVNGLGARRRKRWDETPVVASGAAAASTVMDATPIVNSGVGQQQKWDETPVVASGQMVAATPMMGSASGSSLVDGGRKRSRWDSTPAPSAMQPNATPLLGVGGVGGQTPLIGAQTPLSGNLQKALSNEKEMERRNRPWTDAALDAILPSEGYTILAPPASYLPIRTPGRKLLTAPTPLGGQTPAGFQMDIPPEEREGQSLQDIREAYGVPVAATANDGGESAAPGALPYIKPEDMQYFGRLMEDVDDESALSKEDAKERQIMALLLKIKSGTPPQRKTAMRQITDKARSFGAGPLFHQILPLLMSPALEDQERHLLVKVIDRVLYKLDDLVRPYVHRILAVIEPLLIDEDYYARVEGREIISNLAKAAGLSTMISTMRPDIDNPDEYVRNTTSRAFAVVASALGVPSLLPFLKAVCRSRKSWQARHTGIKIVQQIAVLMGCAVLPYLRELVEIVSNGLTDEQAKVRTMAALTVAALAEAAHPYGIESFDSVIRALWKGALEHHGKGLAAFLKAIGFIIPLMEENYASHYTRLVMPILTREFHSPDEEMKRIVLKVVKQCVGTAGVEPEYIRKEILPEFFRNFWIRRMALDRRNYSQVIETTEELANKVGCSDILSRIVEDLKDDSEPYRRMVMETIQKVLENLGSGDIDERLEERLIDGILYAFQEQAVDAGADSAFKREGQIMLEGFGTVAASVRMQAADLIGRIAVVMKACGEEQLMGHLGVVLYEYLGEEYPDVLGSILGALRAIVNVIGMTKMTPPIRDLLPRLTPILRNRHEKVQENCIDLVGRIADRGAEFVSAKEWMRICFELLELLKANKKAIRRAAVSTFGYIAKAIGPQDVLHTLLNNLKVQDRQMRVCTTVAVAIVAETCGPFTVLPALMNEYRVPEVNIQNGVLKALSFMFEYIGEMGKDYIYAVTPLLEDALMDRDAVHRQTGCACVKHLALGVAGLGCEDALIHLLNYVWPNIFEDSPHVINATCDAIEGLMVALGPQCDFGIHNSGTLSSSSQVNHL</sequence>
<evidence type="ECO:0000256" key="12">
    <source>
        <dbReference type="PROSITE-ProRule" id="PRU00103"/>
    </source>
</evidence>
<dbReference type="GO" id="GO:0000245">
    <property type="term" value="P:spliceosomal complex assembly"/>
    <property type="evidence" value="ECO:0007669"/>
    <property type="project" value="InterPro"/>
</dbReference>
<dbReference type="InterPro" id="IPR015016">
    <property type="entry name" value="SF3b_su1"/>
</dbReference>
<evidence type="ECO:0000256" key="4">
    <source>
        <dbReference type="ARBA" id="ARBA00022664"/>
    </source>
</evidence>
<dbReference type="GO" id="GO:0005681">
    <property type="term" value="C:spliceosomal complex"/>
    <property type="evidence" value="ECO:0007669"/>
    <property type="project" value="UniProtKB-KW"/>
</dbReference>
<dbReference type="PANTHER" id="PTHR12097">
    <property type="entry name" value="SPLICING FACTOR 3B, SUBUNIT 1-RELATED"/>
    <property type="match status" value="1"/>
</dbReference>
<gene>
    <name evidence="15" type="ORF">QTG54_008769</name>
</gene>
<feature type="region of interest" description="Disordered" evidence="13">
    <location>
        <begin position="592"/>
        <end position="695"/>
    </location>
</feature>
<feature type="region of interest" description="Disordered" evidence="13">
    <location>
        <begin position="744"/>
        <end position="776"/>
    </location>
</feature>
<protein>
    <submittedName>
        <fullName evidence="15">Splicing factor 3B subunit 1</fullName>
    </submittedName>
</protein>
<comment type="caution">
    <text evidence="15">The sequence shown here is derived from an EMBL/GenBank/DDBJ whole genome shotgun (WGS) entry which is preliminary data.</text>
</comment>
<dbReference type="Pfam" id="PF08920">
    <property type="entry name" value="SF3b1"/>
    <property type="match status" value="1"/>
</dbReference>
<dbReference type="InterPro" id="IPR054573">
    <property type="entry name" value="PP2A/SF3B1-like_HEAT"/>
</dbReference>
<organism evidence="15 16">
    <name type="scientific">Skeletonema marinoi</name>
    <dbReference type="NCBI Taxonomy" id="267567"/>
    <lineage>
        <taxon>Eukaryota</taxon>
        <taxon>Sar</taxon>
        <taxon>Stramenopiles</taxon>
        <taxon>Ochrophyta</taxon>
        <taxon>Bacillariophyta</taxon>
        <taxon>Coscinodiscophyceae</taxon>
        <taxon>Thalassiosirophycidae</taxon>
        <taxon>Thalassiosirales</taxon>
        <taxon>Skeletonemataceae</taxon>
        <taxon>Skeletonema</taxon>
        <taxon>Skeletonema marinoi-dohrnii complex</taxon>
    </lineage>
</organism>
<feature type="compositionally biased region" description="Polar residues" evidence="13">
    <location>
        <begin position="507"/>
        <end position="516"/>
    </location>
</feature>
<evidence type="ECO:0000256" key="5">
    <source>
        <dbReference type="ARBA" id="ARBA00022670"/>
    </source>
</evidence>
<dbReference type="InterPro" id="IPR038765">
    <property type="entry name" value="Papain-like_cys_pep_sf"/>
</dbReference>
<keyword evidence="5" id="KW-0645">Protease</keyword>
<evidence type="ECO:0000256" key="10">
    <source>
        <dbReference type="ARBA" id="ARBA00023242"/>
    </source>
</evidence>
<dbReference type="PROSITE" id="PS50077">
    <property type="entry name" value="HEAT_REPEAT"/>
    <property type="match status" value="1"/>
</dbReference>
<feature type="compositionally biased region" description="Basic and acidic residues" evidence="13">
    <location>
        <begin position="592"/>
        <end position="602"/>
    </location>
</feature>